<evidence type="ECO:0008006" key="3">
    <source>
        <dbReference type="Google" id="ProtNLM"/>
    </source>
</evidence>
<evidence type="ECO:0000313" key="1">
    <source>
        <dbReference type="EMBL" id="MED5016746.1"/>
    </source>
</evidence>
<comment type="caution">
    <text evidence="1">The sequence shown here is derived from an EMBL/GenBank/DDBJ whole genome shotgun (WGS) entry which is preliminary data.</text>
</comment>
<accession>A0ABU6PPD5</accession>
<keyword evidence="2" id="KW-1185">Reference proteome</keyword>
<proteinExistence type="predicted"/>
<name>A0ABU6PPD5_9BACL</name>
<sequence length="105" mass="11861">MKNVLKQTLGLVGGLCIILLLTCPNEEDYDKWLSSKHQINCVNSGGDIVCKKQGTEVERQARHFRNAGVYFQVEDGYADANRVYEMKAIGILKHFFDYSSITTVD</sequence>
<organism evidence="1 2">
    <name type="scientific">Paenibacillus chibensis</name>
    <dbReference type="NCBI Taxonomy" id="59846"/>
    <lineage>
        <taxon>Bacteria</taxon>
        <taxon>Bacillati</taxon>
        <taxon>Bacillota</taxon>
        <taxon>Bacilli</taxon>
        <taxon>Bacillales</taxon>
        <taxon>Paenibacillaceae</taxon>
        <taxon>Paenibacillus</taxon>
    </lineage>
</organism>
<evidence type="ECO:0000313" key="2">
    <source>
        <dbReference type="Proteomes" id="UP001343257"/>
    </source>
</evidence>
<dbReference type="EMBL" id="JARTLD010000012">
    <property type="protein sequence ID" value="MED5016746.1"/>
    <property type="molecule type" value="Genomic_DNA"/>
</dbReference>
<reference evidence="1 2" key="1">
    <citation type="submission" date="2023-03" db="EMBL/GenBank/DDBJ databases">
        <title>Bacillus Genome Sequencing.</title>
        <authorList>
            <person name="Dunlap C."/>
        </authorList>
    </citation>
    <scope>NUCLEOTIDE SEQUENCE [LARGE SCALE GENOMIC DNA]</scope>
    <source>
        <strain evidence="1 2">NRS-52</strain>
    </source>
</reference>
<dbReference type="Proteomes" id="UP001343257">
    <property type="component" value="Unassembled WGS sequence"/>
</dbReference>
<protein>
    <recommendedName>
        <fullName evidence="3">DUF4359 domain-containing protein</fullName>
    </recommendedName>
</protein>
<dbReference type="RefSeq" id="WP_328276022.1">
    <property type="nucleotide sequence ID" value="NZ_JARTLD010000012.1"/>
</dbReference>
<gene>
    <name evidence="1" type="ORF">P9847_05430</name>
</gene>